<dbReference type="InterPro" id="IPR051681">
    <property type="entry name" value="Ser/Thr_Kinases-Pseudokinases"/>
</dbReference>
<accession>A0A397VXL6</accession>
<gene>
    <name evidence="4" type="ORF">C2G38_243890</name>
</gene>
<organism evidence="4 5">
    <name type="scientific">Gigaspora rosea</name>
    <dbReference type="NCBI Taxonomy" id="44941"/>
    <lineage>
        <taxon>Eukaryota</taxon>
        <taxon>Fungi</taxon>
        <taxon>Fungi incertae sedis</taxon>
        <taxon>Mucoromycota</taxon>
        <taxon>Glomeromycotina</taxon>
        <taxon>Glomeromycetes</taxon>
        <taxon>Diversisporales</taxon>
        <taxon>Gigasporaceae</taxon>
        <taxon>Gigaspora</taxon>
    </lineage>
</organism>
<keyword evidence="4" id="KW-0418">Kinase</keyword>
<dbReference type="EMBL" id="QKWP01000133">
    <property type="protein sequence ID" value="RIB26522.1"/>
    <property type="molecule type" value="Genomic_DNA"/>
</dbReference>
<proteinExistence type="predicted"/>
<dbReference type="PROSITE" id="PS50011">
    <property type="entry name" value="PROTEIN_KINASE_DOM"/>
    <property type="match status" value="1"/>
</dbReference>
<protein>
    <submittedName>
        <fullName evidence="4">Kinase-like domain-containing protein</fullName>
    </submittedName>
</protein>
<evidence type="ECO:0000259" key="3">
    <source>
        <dbReference type="PROSITE" id="PS50011"/>
    </source>
</evidence>
<comment type="caution">
    <text evidence="4">The sequence shown here is derived from an EMBL/GenBank/DDBJ whole genome shotgun (WGS) entry which is preliminary data.</text>
</comment>
<reference evidence="4 5" key="1">
    <citation type="submission" date="2018-06" db="EMBL/GenBank/DDBJ databases">
        <title>Comparative genomics reveals the genomic features of Rhizophagus irregularis, R. cerebriforme, R. diaphanum and Gigaspora rosea, and their symbiotic lifestyle signature.</title>
        <authorList>
            <person name="Morin E."/>
            <person name="San Clemente H."/>
            <person name="Chen E.C.H."/>
            <person name="De La Providencia I."/>
            <person name="Hainaut M."/>
            <person name="Kuo A."/>
            <person name="Kohler A."/>
            <person name="Murat C."/>
            <person name="Tang N."/>
            <person name="Roy S."/>
            <person name="Loubradou J."/>
            <person name="Henrissat B."/>
            <person name="Grigoriev I.V."/>
            <person name="Corradi N."/>
            <person name="Roux C."/>
            <person name="Martin F.M."/>
        </authorList>
    </citation>
    <scope>NUCLEOTIDE SEQUENCE [LARGE SCALE GENOMIC DNA]</scope>
    <source>
        <strain evidence="4 5">DAOM 194757</strain>
    </source>
</reference>
<dbReference type="STRING" id="44941.A0A397VXL6"/>
<dbReference type="AlphaFoldDB" id="A0A397VXL6"/>
<keyword evidence="4" id="KW-0808">Transferase</keyword>
<evidence type="ECO:0000256" key="2">
    <source>
        <dbReference type="ARBA" id="ARBA00022840"/>
    </source>
</evidence>
<dbReference type="PANTHER" id="PTHR44329">
    <property type="entry name" value="SERINE/THREONINE-PROTEIN KINASE TNNI3K-RELATED"/>
    <property type="match status" value="1"/>
</dbReference>
<evidence type="ECO:0000256" key="1">
    <source>
        <dbReference type="ARBA" id="ARBA00022741"/>
    </source>
</evidence>
<evidence type="ECO:0000313" key="4">
    <source>
        <dbReference type="EMBL" id="RIB26522.1"/>
    </source>
</evidence>
<dbReference type="Pfam" id="PF07714">
    <property type="entry name" value="PK_Tyr_Ser-Thr"/>
    <property type="match status" value="1"/>
</dbReference>
<dbReference type="InterPro" id="IPR011009">
    <property type="entry name" value="Kinase-like_dom_sf"/>
</dbReference>
<keyword evidence="2" id="KW-0067">ATP-binding</keyword>
<sequence length="597" mass="68511">MQLKNNELKVHGLTQDTVTNEHMLVFEHFRSKRDEGYGICANCNRYNTSEAWCQACDPLKTIHGWTSGNKDVDDCIKEFQLKATSFDDVIEWIPFNKLDNFQKIGCRFFVTWLDGIRYTEKYVNENYEDEYKQSRTPSCVVELKILASSPNLLDTLKEFMQLKNNELKVHGLTQDTVTNEYMLVFEHFRSERDEDYGICANCNRYNTSEAWCQARDPLKTIQGWTSGNKDVDDCIKEFQLKATSFEDLIEWIPFNRLDNVQKIGEGGFGSVFSATWLDGKRTIYYEGKYTQSRTPSCVVALKTLPGSEKNFLKEFKSYMQFRLVGSNLEVYGITQNTTNNEYLMVFQYANKGSLHKFLLSNIRQLNWKSKLKQLVDISANLFKLHKAEYIHGDFHSGNILQNQYINGDLISYIADLGLSRKKDESDLDDSIYGVLPYVAPEVLTERSYTLSSDIYSFGIIMTEVSTGKPPHYKVEYDEILAIKICNGLRPEFANGTPDCYIQLANKCMDANPSNRPNASDIHKNLSEWYKIVVRNFAKNKNELTILNAFKTADEIIPTLSTELPNYSKDKLTSKLLNFKNLSGPINSLSAELSKICG</sequence>
<evidence type="ECO:0000313" key="5">
    <source>
        <dbReference type="Proteomes" id="UP000266673"/>
    </source>
</evidence>
<dbReference type="InterPro" id="IPR001245">
    <property type="entry name" value="Ser-Thr/Tyr_kinase_cat_dom"/>
</dbReference>
<name>A0A397VXL6_9GLOM</name>
<dbReference type="GO" id="GO:0005524">
    <property type="term" value="F:ATP binding"/>
    <property type="evidence" value="ECO:0007669"/>
    <property type="project" value="UniProtKB-KW"/>
</dbReference>
<feature type="domain" description="Protein kinase" evidence="3">
    <location>
        <begin position="257"/>
        <end position="529"/>
    </location>
</feature>
<keyword evidence="1" id="KW-0547">Nucleotide-binding</keyword>
<dbReference type="InterPro" id="IPR000719">
    <property type="entry name" value="Prot_kinase_dom"/>
</dbReference>
<keyword evidence="5" id="KW-1185">Reference proteome</keyword>
<dbReference type="Gene3D" id="1.10.510.10">
    <property type="entry name" value="Transferase(Phosphotransferase) domain 1"/>
    <property type="match status" value="1"/>
</dbReference>
<dbReference type="Proteomes" id="UP000266673">
    <property type="component" value="Unassembled WGS sequence"/>
</dbReference>
<dbReference type="SUPFAM" id="SSF56112">
    <property type="entry name" value="Protein kinase-like (PK-like)"/>
    <property type="match status" value="1"/>
</dbReference>
<dbReference type="PANTHER" id="PTHR44329:SF298">
    <property type="entry name" value="MIXED LINEAGE KINASE DOMAIN-LIKE PROTEIN"/>
    <property type="match status" value="1"/>
</dbReference>
<dbReference type="GO" id="GO:0004674">
    <property type="term" value="F:protein serine/threonine kinase activity"/>
    <property type="evidence" value="ECO:0007669"/>
    <property type="project" value="TreeGrafter"/>
</dbReference>